<protein>
    <submittedName>
        <fullName evidence="3">Deoxynucleoside kinase like protein</fullName>
    </submittedName>
</protein>
<dbReference type="PANTHER" id="PTHR10513">
    <property type="entry name" value="DEOXYNUCLEOSIDE KINASE"/>
    <property type="match status" value="1"/>
</dbReference>
<gene>
    <name evidence="3" type="ORF">ADUPG1_009570</name>
</gene>
<dbReference type="SUPFAM" id="SSF52540">
    <property type="entry name" value="P-loop containing nucleoside triphosphate hydrolases"/>
    <property type="match status" value="1"/>
</dbReference>
<comment type="similarity">
    <text evidence="1">Belongs to the DCK/DGK family.</text>
</comment>
<evidence type="ECO:0000313" key="3">
    <source>
        <dbReference type="EMBL" id="GKT36644.1"/>
    </source>
</evidence>
<dbReference type="CDD" id="cd01673">
    <property type="entry name" value="dNK"/>
    <property type="match status" value="1"/>
</dbReference>
<sequence length="230" mass="26911">MIIIIEGNISAGKSTLAKKLASTLGLRLFQEPVVENPYLAKFYEDPCKWALKMQMWLLKQRYDTYQEGIKHFKATGQGIIFDRSIYSDDVFARNSTKCGQISPDGYKKYWAKRAEYLEHCEIPHYTIYLDVSPEICHYRIRHVRCRACESSIPLEYLKALHSEYLTFLHDMKQKGSIVLRIDWERFGSVDSIVALVCPPVKDEEEEEEEEEDVHSYSKLQHVTVEYEVEL</sequence>
<feature type="domain" description="Deoxynucleoside kinase" evidence="2">
    <location>
        <begin position="3"/>
        <end position="185"/>
    </location>
</feature>
<dbReference type="InterPro" id="IPR027417">
    <property type="entry name" value="P-loop_NTPase"/>
</dbReference>
<dbReference type="InterPro" id="IPR050566">
    <property type="entry name" value="Deoxyribonucleoside_kinase"/>
</dbReference>
<evidence type="ECO:0000259" key="2">
    <source>
        <dbReference type="Pfam" id="PF01712"/>
    </source>
</evidence>
<comment type="caution">
    <text evidence="3">The sequence shown here is derived from an EMBL/GenBank/DDBJ whole genome shotgun (WGS) entry which is preliminary data.</text>
</comment>
<keyword evidence="3" id="KW-0418">Kinase</keyword>
<dbReference type="EMBL" id="BQXS01011274">
    <property type="protein sequence ID" value="GKT36644.1"/>
    <property type="molecule type" value="Genomic_DNA"/>
</dbReference>
<organism evidence="3 4">
    <name type="scientific">Aduncisulcus paluster</name>
    <dbReference type="NCBI Taxonomy" id="2918883"/>
    <lineage>
        <taxon>Eukaryota</taxon>
        <taxon>Metamonada</taxon>
        <taxon>Carpediemonas-like organisms</taxon>
        <taxon>Aduncisulcus</taxon>
    </lineage>
</organism>
<name>A0ABQ5KYU2_9EUKA</name>
<dbReference type="InterPro" id="IPR031314">
    <property type="entry name" value="DNK_dom"/>
</dbReference>
<dbReference type="PIRSF" id="PIRSF000705">
    <property type="entry name" value="DNK"/>
    <property type="match status" value="1"/>
</dbReference>
<dbReference type="Pfam" id="PF01712">
    <property type="entry name" value="dNK"/>
    <property type="match status" value="1"/>
</dbReference>
<dbReference type="GO" id="GO:0016301">
    <property type="term" value="F:kinase activity"/>
    <property type="evidence" value="ECO:0007669"/>
    <property type="project" value="UniProtKB-KW"/>
</dbReference>
<keyword evidence="3" id="KW-0808">Transferase</keyword>
<dbReference type="InterPro" id="IPR002624">
    <property type="entry name" value="DCK/DGK"/>
</dbReference>
<evidence type="ECO:0000313" key="4">
    <source>
        <dbReference type="Proteomes" id="UP001057375"/>
    </source>
</evidence>
<keyword evidence="4" id="KW-1185">Reference proteome</keyword>
<dbReference type="Gene3D" id="3.40.50.300">
    <property type="entry name" value="P-loop containing nucleotide triphosphate hydrolases"/>
    <property type="match status" value="1"/>
</dbReference>
<proteinExistence type="inferred from homology"/>
<evidence type="ECO:0000256" key="1">
    <source>
        <dbReference type="ARBA" id="ARBA00007420"/>
    </source>
</evidence>
<dbReference type="PANTHER" id="PTHR10513:SF15">
    <property type="entry name" value="NADH DEHYDROGENASE [UBIQUINONE] 1 ALPHA SUBCOMPLEX SUBUNIT 10, MITOCHONDRIAL"/>
    <property type="match status" value="1"/>
</dbReference>
<accession>A0ABQ5KYU2</accession>
<dbReference type="Proteomes" id="UP001057375">
    <property type="component" value="Unassembled WGS sequence"/>
</dbReference>
<reference evidence="3" key="1">
    <citation type="submission" date="2022-03" db="EMBL/GenBank/DDBJ databases">
        <title>Draft genome sequence of Aduncisulcus paluster, a free-living microaerophilic Fornicata.</title>
        <authorList>
            <person name="Yuyama I."/>
            <person name="Kume K."/>
            <person name="Tamura T."/>
            <person name="Inagaki Y."/>
            <person name="Hashimoto T."/>
        </authorList>
    </citation>
    <scope>NUCLEOTIDE SEQUENCE</scope>
    <source>
        <strain evidence="3">NY0171</strain>
    </source>
</reference>